<feature type="transmembrane region" description="Helical" evidence="5">
    <location>
        <begin position="34"/>
        <end position="54"/>
    </location>
</feature>
<dbReference type="RefSeq" id="WP_189051390.1">
    <property type="nucleotide sequence ID" value="NZ_BMJQ01000018.1"/>
</dbReference>
<feature type="transmembrane region" description="Helical" evidence="5">
    <location>
        <begin position="186"/>
        <end position="204"/>
    </location>
</feature>
<evidence type="ECO:0000256" key="3">
    <source>
        <dbReference type="ARBA" id="ARBA00022989"/>
    </source>
</evidence>
<dbReference type="PANTHER" id="PTHR32322:SF9">
    <property type="entry name" value="AMINO-ACID METABOLITE EFFLUX PUMP-RELATED"/>
    <property type="match status" value="1"/>
</dbReference>
<evidence type="ECO:0000256" key="5">
    <source>
        <dbReference type="SAM" id="Phobius"/>
    </source>
</evidence>
<gene>
    <name evidence="7" type="ORF">GCM10011611_55060</name>
</gene>
<feature type="transmembrane region" description="Helical" evidence="5">
    <location>
        <begin position="66"/>
        <end position="89"/>
    </location>
</feature>
<proteinExistence type="predicted"/>
<evidence type="ECO:0000256" key="2">
    <source>
        <dbReference type="ARBA" id="ARBA00022692"/>
    </source>
</evidence>
<keyword evidence="2 5" id="KW-0812">Transmembrane</keyword>
<feature type="domain" description="EamA" evidence="6">
    <location>
        <begin position="10"/>
        <end position="141"/>
    </location>
</feature>
<feature type="transmembrane region" description="Helical" evidence="5">
    <location>
        <begin position="273"/>
        <end position="291"/>
    </location>
</feature>
<reference evidence="7" key="2">
    <citation type="submission" date="2020-09" db="EMBL/GenBank/DDBJ databases">
        <authorList>
            <person name="Sun Q."/>
            <person name="Zhou Y."/>
        </authorList>
    </citation>
    <scope>NUCLEOTIDE SEQUENCE</scope>
    <source>
        <strain evidence="7">CGMCC 1.15725</strain>
    </source>
</reference>
<name>A0A8J3E7I2_9PROT</name>
<dbReference type="GO" id="GO:0016020">
    <property type="term" value="C:membrane"/>
    <property type="evidence" value="ECO:0007669"/>
    <property type="project" value="UniProtKB-SubCell"/>
</dbReference>
<accession>A0A8J3E7I2</accession>
<feature type="transmembrane region" description="Helical" evidence="5">
    <location>
        <begin position="128"/>
        <end position="148"/>
    </location>
</feature>
<feature type="transmembrane region" description="Helical" evidence="5">
    <location>
        <begin position="216"/>
        <end position="237"/>
    </location>
</feature>
<dbReference type="Proteomes" id="UP000646365">
    <property type="component" value="Unassembled WGS sequence"/>
</dbReference>
<comment type="subcellular location">
    <subcellularLocation>
        <location evidence="1">Membrane</location>
        <topology evidence="1">Multi-pass membrane protein</topology>
    </subcellularLocation>
</comment>
<sequence>MPAARRSDLALLLLLALLWGASYGFIRVAVATIPPLTLVATRVTIATVVLQLVMARQGTFLPRRPLAWRNFAIQAAMNGILPFSLIAWGEERVPSGLAGVLNSTTPIFVFLITWAWTRHERAGLRQLVGTLLGLAGIVAIVGPGALSAGLGGDVVAELAIVAATVCYAVAAIFGRTFAGLPPIVPAAGSTLVSAFVMAPAAALIERPWTLPAPSLNSVLALAALGLFSTAGAFVVYFRLLASLGSVGTASVAYLRAAVSVALGILFLGELPGWRTAGGLVLVLTGVAAMTLPPLSRPFRFRPFAARVPPPVA</sequence>
<protein>
    <submittedName>
        <fullName evidence="7">Membrane protein</fullName>
    </submittedName>
</protein>
<dbReference type="Pfam" id="PF00892">
    <property type="entry name" value="EamA"/>
    <property type="match status" value="2"/>
</dbReference>
<evidence type="ECO:0000313" key="7">
    <source>
        <dbReference type="EMBL" id="GGF41614.1"/>
    </source>
</evidence>
<dbReference type="InterPro" id="IPR050638">
    <property type="entry name" value="AA-Vitamin_Transporters"/>
</dbReference>
<dbReference type="InterPro" id="IPR037185">
    <property type="entry name" value="EmrE-like"/>
</dbReference>
<comment type="caution">
    <text evidence="7">The sequence shown here is derived from an EMBL/GenBank/DDBJ whole genome shotgun (WGS) entry which is preliminary data.</text>
</comment>
<evidence type="ECO:0000256" key="4">
    <source>
        <dbReference type="ARBA" id="ARBA00023136"/>
    </source>
</evidence>
<evidence type="ECO:0000256" key="1">
    <source>
        <dbReference type="ARBA" id="ARBA00004141"/>
    </source>
</evidence>
<feature type="transmembrane region" description="Helical" evidence="5">
    <location>
        <begin position="249"/>
        <end position="267"/>
    </location>
</feature>
<feature type="transmembrane region" description="Helical" evidence="5">
    <location>
        <begin position="154"/>
        <end position="174"/>
    </location>
</feature>
<dbReference type="PANTHER" id="PTHR32322">
    <property type="entry name" value="INNER MEMBRANE TRANSPORTER"/>
    <property type="match status" value="1"/>
</dbReference>
<organism evidence="7 8">
    <name type="scientific">Aliidongia dinghuensis</name>
    <dbReference type="NCBI Taxonomy" id="1867774"/>
    <lineage>
        <taxon>Bacteria</taxon>
        <taxon>Pseudomonadati</taxon>
        <taxon>Pseudomonadota</taxon>
        <taxon>Alphaproteobacteria</taxon>
        <taxon>Rhodospirillales</taxon>
        <taxon>Dongiaceae</taxon>
        <taxon>Aliidongia</taxon>
    </lineage>
</organism>
<dbReference type="SUPFAM" id="SSF103481">
    <property type="entry name" value="Multidrug resistance efflux transporter EmrE"/>
    <property type="match status" value="2"/>
</dbReference>
<dbReference type="InterPro" id="IPR000620">
    <property type="entry name" value="EamA_dom"/>
</dbReference>
<reference evidence="7" key="1">
    <citation type="journal article" date="2014" name="Int. J. Syst. Evol. Microbiol.">
        <title>Complete genome sequence of Corynebacterium casei LMG S-19264T (=DSM 44701T), isolated from a smear-ripened cheese.</title>
        <authorList>
            <consortium name="US DOE Joint Genome Institute (JGI-PGF)"/>
            <person name="Walter F."/>
            <person name="Albersmeier A."/>
            <person name="Kalinowski J."/>
            <person name="Ruckert C."/>
        </authorList>
    </citation>
    <scope>NUCLEOTIDE SEQUENCE</scope>
    <source>
        <strain evidence="7">CGMCC 1.15725</strain>
    </source>
</reference>
<keyword evidence="8" id="KW-1185">Reference proteome</keyword>
<dbReference type="EMBL" id="BMJQ01000018">
    <property type="protein sequence ID" value="GGF41614.1"/>
    <property type="molecule type" value="Genomic_DNA"/>
</dbReference>
<feature type="domain" description="EamA" evidence="6">
    <location>
        <begin position="157"/>
        <end position="290"/>
    </location>
</feature>
<keyword evidence="4 5" id="KW-0472">Membrane</keyword>
<dbReference type="AlphaFoldDB" id="A0A8J3E7I2"/>
<feature type="transmembrane region" description="Helical" evidence="5">
    <location>
        <begin position="95"/>
        <end position="116"/>
    </location>
</feature>
<evidence type="ECO:0000259" key="6">
    <source>
        <dbReference type="Pfam" id="PF00892"/>
    </source>
</evidence>
<evidence type="ECO:0000313" key="8">
    <source>
        <dbReference type="Proteomes" id="UP000646365"/>
    </source>
</evidence>
<keyword evidence="3 5" id="KW-1133">Transmembrane helix</keyword>